<dbReference type="RefSeq" id="WP_037547326.1">
    <property type="nucleotide sequence ID" value="NZ_JNUP01000059.1"/>
</dbReference>
<dbReference type="Pfam" id="PF01965">
    <property type="entry name" value="DJ-1_PfpI"/>
    <property type="match status" value="1"/>
</dbReference>
<dbReference type="PROSITE" id="PS50022">
    <property type="entry name" value="FA58C_3"/>
    <property type="match status" value="1"/>
</dbReference>
<dbReference type="OrthoDB" id="9762711at2"/>
<feature type="domain" description="F5/8 type C" evidence="3">
    <location>
        <begin position="579"/>
        <end position="715"/>
    </location>
</feature>
<dbReference type="PANTHER" id="PTHR43037">
    <property type="entry name" value="UNNAMED PRODUCT-RELATED"/>
    <property type="match status" value="1"/>
</dbReference>
<keyword evidence="2" id="KW-0472">Membrane</keyword>
<dbReference type="InterPro" id="IPR050955">
    <property type="entry name" value="Plant_Biomass_Hydrol_Est"/>
</dbReference>
<protein>
    <recommendedName>
        <fullName evidence="3">F5/8 type C domain-containing protein</fullName>
    </recommendedName>
</protein>
<dbReference type="SUPFAM" id="SSF49785">
    <property type="entry name" value="Galactose-binding domain-like"/>
    <property type="match status" value="1"/>
</dbReference>
<dbReference type="eggNOG" id="COG3250">
    <property type="taxonomic scope" value="Bacteria"/>
</dbReference>
<dbReference type="InterPro" id="IPR002818">
    <property type="entry name" value="DJ-1/PfpI"/>
</dbReference>
<accession>A0A098QXC2</accession>
<dbReference type="InterPro" id="IPR013783">
    <property type="entry name" value="Ig-like_fold"/>
</dbReference>
<dbReference type="eggNOG" id="COG0693">
    <property type="taxonomic scope" value="Bacteria"/>
</dbReference>
<sequence>MRQDRTQGRLRTILVWTVAVAMVAGCAVRAQVRAESATGSRGVLIILPREGFDELQYTIAWARLRANGIPFSLASSPGGVARGQLGMEVALDLPVSRVNPEDYRGLLLLSGPGVQSLIEDASVQGLVEQWGEEGRPVAALEGAPAVLAQAGLLTGRQAVCWPTWRGQVRQFGAEIMPGITARAGFILTGLGGSDENTTAFMREFITMVQDGAGNQVENLPFMLDADGRRFVMSHGGRTRTGLVVFPPGLGPDSGGAVGGTGQDGEYSLVLGLHGMAGTGEDFREKGFDVPARELGFLMVYPDGYNGDWDVIPGRPTLFDDEGFFRRLITVFLEEYPVDPGRVYVTGHSLGAFMSYRLAQDLSAMIAAAAPGAGLMYPSRKPEKPVHPVSILHIHARDDWNVPFDGDPLYDSPVSVAECMEFWRGVNGVQGSGEAAEGEEFFSWRGVRGIRWPGADGITETALVEHPTGGHGWLPFATEQIASFFYHHPPRPNSVEISYQNLPSYGETGRSMTIAATVRDPEGIGQIVFLKNGEVLGRDDSPPYTVDWMESVPGTYRITARAELKDGGIVASTDNRSIYITPPRLDPLASRGTVMTVRSSSNESPALKPENLLDGDPYTRWASEYSDDQWLEIDLGAVRGVSGLTLVWEAAHARAYGIEISSDGGDWTELYRTEDCPGGTETLTWPAQEARYIRLRGHGRATAYGYSLWDVVVHGE</sequence>
<dbReference type="Pfam" id="PF00754">
    <property type="entry name" value="F5_F8_type_C"/>
    <property type="match status" value="1"/>
</dbReference>
<dbReference type="EMBL" id="JNUP01000059">
    <property type="protein sequence ID" value="KGE72211.1"/>
    <property type="molecule type" value="Genomic_DNA"/>
</dbReference>
<dbReference type="SUPFAM" id="SSF52317">
    <property type="entry name" value="Class I glutamine amidotransferase-like"/>
    <property type="match status" value="1"/>
</dbReference>
<dbReference type="InterPro" id="IPR029062">
    <property type="entry name" value="Class_I_gatase-like"/>
</dbReference>
<keyword evidence="1" id="KW-0732">Signal</keyword>
<evidence type="ECO:0000313" key="4">
    <source>
        <dbReference type="EMBL" id="KGE72211.1"/>
    </source>
</evidence>
<dbReference type="InterPro" id="IPR008979">
    <property type="entry name" value="Galactose-bd-like_sf"/>
</dbReference>
<dbReference type="STRING" id="1480694.DC28_07450"/>
<dbReference type="AlphaFoldDB" id="A0A098QXC2"/>
<dbReference type="SUPFAM" id="SSF53474">
    <property type="entry name" value="alpha/beta-Hydrolases"/>
    <property type="match status" value="1"/>
</dbReference>
<dbReference type="PANTHER" id="PTHR43037:SF1">
    <property type="entry name" value="BLL1128 PROTEIN"/>
    <property type="match status" value="1"/>
</dbReference>
<evidence type="ECO:0000313" key="5">
    <source>
        <dbReference type="Proteomes" id="UP000029692"/>
    </source>
</evidence>
<dbReference type="InterPro" id="IPR000421">
    <property type="entry name" value="FA58C"/>
</dbReference>
<dbReference type="InterPro" id="IPR029058">
    <property type="entry name" value="AB_hydrolase_fold"/>
</dbReference>
<dbReference type="PROSITE" id="PS51257">
    <property type="entry name" value="PROKAR_LIPOPROTEIN"/>
    <property type="match status" value="1"/>
</dbReference>
<evidence type="ECO:0000259" key="3">
    <source>
        <dbReference type="PROSITE" id="PS50022"/>
    </source>
</evidence>
<proteinExistence type="predicted"/>
<evidence type="ECO:0000256" key="2">
    <source>
        <dbReference type="SAM" id="Phobius"/>
    </source>
</evidence>
<keyword evidence="5" id="KW-1185">Reference proteome</keyword>
<dbReference type="Pfam" id="PF17957">
    <property type="entry name" value="Big_7"/>
    <property type="match status" value="1"/>
</dbReference>
<comment type="caution">
    <text evidence="4">The sequence shown here is derived from an EMBL/GenBank/DDBJ whole genome shotgun (WGS) entry which is preliminary data.</text>
</comment>
<dbReference type="Proteomes" id="UP000029692">
    <property type="component" value="Unassembled WGS sequence"/>
</dbReference>
<keyword evidence="2" id="KW-0812">Transmembrane</keyword>
<feature type="transmembrane region" description="Helical" evidence="2">
    <location>
        <begin position="12"/>
        <end position="32"/>
    </location>
</feature>
<gene>
    <name evidence="4" type="ORF">DC28_07450</name>
</gene>
<dbReference type="eggNOG" id="COG3509">
    <property type="taxonomic scope" value="Bacteria"/>
</dbReference>
<name>A0A098QXC2_9SPIO</name>
<organism evidence="4 5">
    <name type="scientific">Spirochaeta lutea</name>
    <dbReference type="NCBI Taxonomy" id="1480694"/>
    <lineage>
        <taxon>Bacteria</taxon>
        <taxon>Pseudomonadati</taxon>
        <taxon>Spirochaetota</taxon>
        <taxon>Spirochaetia</taxon>
        <taxon>Spirochaetales</taxon>
        <taxon>Spirochaetaceae</taxon>
        <taxon>Spirochaeta</taxon>
    </lineage>
</organism>
<dbReference type="Gene3D" id="2.60.40.10">
    <property type="entry name" value="Immunoglobulins"/>
    <property type="match status" value="1"/>
</dbReference>
<dbReference type="Gene3D" id="2.60.120.260">
    <property type="entry name" value="Galactose-binding domain-like"/>
    <property type="match status" value="1"/>
</dbReference>
<evidence type="ECO:0000256" key="1">
    <source>
        <dbReference type="ARBA" id="ARBA00022729"/>
    </source>
</evidence>
<keyword evidence="2" id="KW-1133">Transmembrane helix</keyword>
<dbReference type="Gene3D" id="3.40.50.880">
    <property type="match status" value="1"/>
</dbReference>
<dbReference type="Gene3D" id="3.40.50.1820">
    <property type="entry name" value="alpha/beta hydrolase"/>
    <property type="match status" value="1"/>
</dbReference>
<reference evidence="4 5" key="1">
    <citation type="submission" date="2014-05" db="EMBL/GenBank/DDBJ databases">
        <title>De novo Genome Sequence of Spirocheata sp.</title>
        <authorList>
            <person name="Shivani Y."/>
            <person name="Subhash Y."/>
            <person name="Tushar L."/>
            <person name="Sasikala C."/>
            <person name="Ramana C.V."/>
        </authorList>
    </citation>
    <scope>NUCLEOTIDE SEQUENCE [LARGE SCALE GENOMIC DNA]</scope>
    <source>
        <strain evidence="4 5">JC230</strain>
    </source>
</reference>